<evidence type="ECO:0000256" key="1">
    <source>
        <dbReference type="ARBA" id="ARBA00001962"/>
    </source>
</evidence>
<dbReference type="Pfam" id="PF00355">
    <property type="entry name" value="Rieske"/>
    <property type="match status" value="1"/>
</dbReference>
<protein>
    <submittedName>
        <fullName evidence="9">Phenylpropionate dioxygenase, large terminal subunit</fullName>
    </submittedName>
</protein>
<organism evidence="9 10">
    <name type="scientific">Altererythrobacter xiamenensis</name>
    <dbReference type="NCBI Taxonomy" id="1316679"/>
    <lineage>
        <taxon>Bacteria</taxon>
        <taxon>Pseudomonadati</taxon>
        <taxon>Pseudomonadota</taxon>
        <taxon>Alphaproteobacteria</taxon>
        <taxon>Sphingomonadales</taxon>
        <taxon>Erythrobacteraceae</taxon>
        <taxon>Altererythrobacter</taxon>
    </lineage>
</organism>
<dbReference type="RefSeq" id="WP_086436753.1">
    <property type="nucleotide sequence ID" value="NZ_FXWG01000001.1"/>
</dbReference>
<keyword evidence="4" id="KW-0560">Oxidoreductase</keyword>
<dbReference type="OrthoDB" id="7456916at2"/>
<dbReference type="SUPFAM" id="SSF55961">
    <property type="entry name" value="Bet v1-like"/>
    <property type="match status" value="1"/>
</dbReference>
<dbReference type="GO" id="GO:0051213">
    <property type="term" value="F:dioxygenase activity"/>
    <property type="evidence" value="ECO:0007669"/>
    <property type="project" value="UniProtKB-KW"/>
</dbReference>
<dbReference type="PANTHER" id="PTHR43756:SF5">
    <property type="entry name" value="CHOLINE MONOOXYGENASE, CHLOROPLASTIC"/>
    <property type="match status" value="1"/>
</dbReference>
<dbReference type="CDD" id="cd08887">
    <property type="entry name" value="RHO_alpha_C_3"/>
    <property type="match status" value="1"/>
</dbReference>
<gene>
    <name evidence="9" type="ORF">SAMN06297468_0885</name>
</gene>
<dbReference type="InterPro" id="IPR036922">
    <property type="entry name" value="Rieske_2Fe-2S_sf"/>
</dbReference>
<dbReference type="InterPro" id="IPR017941">
    <property type="entry name" value="Rieske_2Fe-2S"/>
</dbReference>
<evidence type="ECO:0000256" key="4">
    <source>
        <dbReference type="ARBA" id="ARBA00023002"/>
    </source>
</evidence>
<dbReference type="GO" id="GO:0051537">
    <property type="term" value="F:2 iron, 2 sulfur cluster binding"/>
    <property type="evidence" value="ECO:0007669"/>
    <property type="project" value="UniProtKB-KW"/>
</dbReference>
<dbReference type="Gene3D" id="3.90.380.10">
    <property type="entry name" value="Naphthalene 1,2-dioxygenase Alpha Subunit, Chain A, domain 1"/>
    <property type="match status" value="1"/>
</dbReference>
<evidence type="ECO:0000313" key="10">
    <source>
        <dbReference type="Proteomes" id="UP000194420"/>
    </source>
</evidence>
<dbReference type="Pfam" id="PF00848">
    <property type="entry name" value="Ring_hydroxyl_A"/>
    <property type="match status" value="1"/>
</dbReference>
<feature type="domain" description="Rieske" evidence="8">
    <location>
        <begin position="60"/>
        <end position="166"/>
    </location>
</feature>
<keyword evidence="6" id="KW-0411">Iron-sulfur</keyword>
<sequence>MTKVERFERIGDAAEAMLDYVENKHTQQCDSTLTVPHASYVDPDRWQREIDLVFKKVPLMLAFTAEMPEPGDYKAMEAVGMPILITRDKQGEVHAFLNVCSHRGAPVAEEGHGNCPRFTCPYHAWTFGLDGKLLAVSEKHLFGEVDKHQRGLRALPCEERSGMIFVCLDPDASMDLDDFYQGFLGEYDDLEFDKWTFLGSRTIYGANWKIAFDGYLEGYHFSALHPETVFPRTPSNRMHYAFFGPHMRIGFPHHAIGDNLKGLPREEWGHQENNGFDFARIFFPNVSCFIAPEVTQIAQLFPGPTPDKNRTVLNYLRREPYKDDADREATEAALNFFRDVTYEEDYIIGEKIQKGLESGAHEDVIFGKNEVGNQHFHKWLDWYLAEDQSAPKPAS</sequence>
<evidence type="ECO:0000256" key="3">
    <source>
        <dbReference type="ARBA" id="ARBA00022723"/>
    </source>
</evidence>
<dbReference type="Proteomes" id="UP000194420">
    <property type="component" value="Unassembled WGS sequence"/>
</dbReference>
<keyword evidence="3" id="KW-0479">Metal-binding</keyword>
<dbReference type="InterPro" id="IPR001663">
    <property type="entry name" value="Rng_hydr_dOase-A"/>
</dbReference>
<keyword evidence="5" id="KW-0408">Iron</keyword>
<dbReference type="CDD" id="cd03469">
    <property type="entry name" value="Rieske_RO_Alpha_N"/>
    <property type="match status" value="1"/>
</dbReference>
<dbReference type="EMBL" id="FXWG01000001">
    <property type="protein sequence ID" value="SMQ63656.1"/>
    <property type="molecule type" value="Genomic_DNA"/>
</dbReference>
<dbReference type="InterPro" id="IPR015879">
    <property type="entry name" value="Ring_hydroxy_dOase_asu_C_dom"/>
</dbReference>
<dbReference type="PANTHER" id="PTHR43756">
    <property type="entry name" value="CHOLINE MONOOXYGENASE, CHLOROPLASTIC"/>
    <property type="match status" value="1"/>
</dbReference>
<keyword evidence="9" id="KW-0223">Dioxygenase</keyword>
<keyword evidence="7" id="KW-0520">NAD</keyword>
<dbReference type="PROSITE" id="PS00570">
    <property type="entry name" value="RING_HYDROXYL_ALPHA"/>
    <property type="match status" value="1"/>
</dbReference>
<evidence type="ECO:0000256" key="2">
    <source>
        <dbReference type="ARBA" id="ARBA00022714"/>
    </source>
</evidence>
<dbReference type="Gene3D" id="2.102.10.10">
    <property type="entry name" value="Rieske [2Fe-2S] iron-sulphur domain"/>
    <property type="match status" value="1"/>
</dbReference>
<name>A0A1Y6EMP1_9SPHN</name>
<dbReference type="PROSITE" id="PS51296">
    <property type="entry name" value="RIESKE"/>
    <property type="match status" value="1"/>
</dbReference>
<evidence type="ECO:0000259" key="8">
    <source>
        <dbReference type="PROSITE" id="PS51296"/>
    </source>
</evidence>
<reference evidence="10" key="1">
    <citation type="submission" date="2017-04" db="EMBL/GenBank/DDBJ databases">
        <authorList>
            <person name="Varghese N."/>
            <person name="Submissions S."/>
        </authorList>
    </citation>
    <scope>NUCLEOTIDE SEQUENCE [LARGE SCALE GENOMIC DNA]</scope>
</reference>
<evidence type="ECO:0000256" key="7">
    <source>
        <dbReference type="ARBA" id="ARBA00023027"/>
    </source>
</evidence>
<evidence type="ECO:0000256" key="5">
    <source>
        <dbReference type="ARBA" id="ARBA00023004"/>
    </source>
</evidence>
<keyword evidence="2" id="KW-0001">2Fe-2S</keyword>
<dbReference type="SUPFAM" id="SSF50022">
    <property type="entry name" value="ISP domain"/>
    <property type="match status" value="1"/>
</dbReference>
<dbReference type="PRINTS" id="PR00090">
    <property type="entry name" value="RNGDIOXGNASE"/>
</dbReference>
<dbReference type="GO" id="GO:0005506">
    <property type="term" value="F:iron ion binding"/>
    <property type="evidence" value="ECO:0007669"/>
    <property type="project" value="InterPro"/>
</dbReference>
<evidence type="ECO:0000313" key="9">
    <source>
        <dbReference type="EMBL" id="SMQ63656.1"/>
    </source>
</evidence>
<evidence type="ECO:0000256" key="6">
    <source>
        <dbReference type="ARBA" id="ARBA00023014"/>
    </source>
</evidence>
<proteinExistence type="predicted"/>
<dbReference type="InterPro" id="IPR015881">
    <property type="entry name" value="ARHD_Rieske_2Fe_2S"/>
</dbReference>
<accession>A0A1Y6EMP1</accession>
<keyword evidence="10" id="KW-1185">Reference proteome</keyword>
<dbReference type="AlphaFoldDB" id="A0A1Y6EMP1"/>
<comment type="cofactor">
    <cofactor evidence="1">
        <name>Fe cation</name>
        <dbReference type="ChEBI" id="CHEBI:24875"/>
    </cofactor>
</comment>